<dbReference type="Pfam" id="PF13441">
    <property type="entry name" value="Gly-zipper_YMGG"/>
    <property type="match status" value="1"/>
</dbReference>
<dbReference type="EMBL" id="UIDG01000334">
    <property type="protein sequence ID" value="SUS07235.1"/>
    <property type="molecule type" value="Genomic_DNA"/>
</dbReference>
<proteinExistence type="predicted"/>
<accession>A0A380TFM1</accession>
<protein>
    <recommendedName>
        <fullName evidence="1">YMGG-like Gly-zipper domain-containing protein</fullName>
    </recommendedName>
</protein>
<feature type="domain" description="YMGG-like Gly-zipper" evidence="1">
    <location>
        <begin position="43"/>
        <end position="86"/>
    </location>
</feature>
<sequence>MQRFLDSLSFSQPYLLGLLFMVVVVLFMPGCATASADSAGRTRNFATTAATTAGGAYIGAREGGGKAKNAAVGAAAGFVVGETINYFNNKAQREAYLAGYEKGQSNAVKQQYWIARDNQRPLLDDGYEETYYEIDVPQTDRDGVRREPTKRVIRVVMPKEETGS</sequence>
<reference evidence="2" key="1">
    <citation type="submission" date="2018-07" db="EMBL/GenBank/DDBJ databases">
        <authorList>
            <person name="Quirk P.G."/>
            <person name="Krulwich T.A."/>
        </authorList>
    </citation>
    <scope>NUCLEOTIDE SEQUENCE</scope>
</reference>
<gene>
    <name evidence="2" type="ORF">DF3PB_40032</name>
</gene>
<dbReference type="InterPro" id="IPR027367">
    <property type="entry name" value="Gly-zipper_YMGG"/>
</dbReference>
<dbReference type="AlphaFoldDB" id="A0A380TFM1"/>
<name>A0A380TFM1_9ZZZZ</name>
<organism evidence="2">
    <name type="scientific">metagenome</name>
    <dbReference type="NCBI Taxonomy" id="256318"/>
    <lineage>
        <taxon>unclassified sequences</taxon>
        <taxon>metagenomes</taxon>
    </lineage>
</organism>
<evidence type="ECO:0000313" key="2">
    <source>
        <dbReference type="EMBL" id="SUS07235.1"/>
    </source>
</evidence>
<evidence type="ECO:0000259" key="1">
    <source>
        <dbReference type="Pfam" id="PF13441"/>
    </source>
</evidence>